<organism evidence="2 3">
    <name type="scientific">Trinickia soli</name>
    <dbReference type="NCBI Taxonomy" id="380675"/>
    <lineage>
        <taxon>Bacteria</taxon>
        <taxon>Pseudomonadati</taxon>
        <taxon>Pseudomonadota</taxon>
        <taxon>Betaproteobacteria</taxon>
        <taxon>Burkholderiales</taxon>
        <taxon>Burkholderiaceae</taxon>
        <taxon>Trinickia</taxon>
    </lineage>
</organism>
<dbReference type="InterPro" id="IPR050708">
    <property type="entry name" value="T6SS_VgrG/RHS"/>
</dbReference>
<protein>
    <recommendedName>
        <fullName evidence="1">Tox-SHH domain-containing protein</fullName>
    </recommendedName>
</protein>
<name>A0A2N7WGI8_9BURK</name>
<proteinExistence type="predicted"/>
<dbReference type="InterPro" id="IPR022385">
    <property type="entry name" value="Rhs_assc_core"/>
</dbReference>
<dbReference type="EMBL" id="PNYB01000001">
    <property type="protein sequence ID" value="PMS28537.1"/>
    <property type="molecule type" value="Genomic_DNA"/>
</dbReference>
<dbReference type="NCBIfam" id="TIGR03696">
    <property type="entry name" value="Rhs_assc_core"/>
    <property type="match status" value="2"/>
</dbReference>
<dbReference type="Pfam" id="PF15652">
    <property type="entry name" value="Tox-SHH"/>
    <property type="match status" value="1"/>
</dbReference>
<dbReference type="AlphaFoldDB" id="A0A2N7WGI8"/>
<feature type="domain" description="Tox-SHH" evidence="1">
    <location>
        <begin position="71"/>
        <end position="159"/>
    </location>
</feature>
<dbReference type="PANTHER" id="PTHR32305">
    <property type="match status" value="1"/>
</dbReference>
<evidence type="ECO:0000313" key="3">
    <source>
        <dbReference type="Proteomes" id="UP000235347"/>
    </source>
</evidence>
<keyword evidence="3" id="KW-1185">Reference proteome</keyword>
<evidence type="ECO:0000259" key="1">
    <source>
        <dbReference type="Pfam" id="PF15652"/>
    </source>
</evidence>
<sequence length="213" mass="23429">MHYNRYRYYDATVGRFISNDPIGLAGGANAYQYAPNPSSWLDPLGRAKRCGCPCGGEPHGNQPSPRPTGYQSHHVIQDRWAKANEIAGYSYGAAPAILIPQNPIHKAISDSQNARRDAAVAAGKDPWSSSIQGPFNYSSQDMRAAGISDETGLHYNRHRYYAASSGRFPSQDPIKGQAGARATPIALYENACMLNGKTVLQFWRFSTPTRRHE</sequence>
<dbReference type="InterPro" id="IPR028900">
    <property type="entry name" value="Tox-SHH_dom"/>
</dbReference>
<gene>
    <name evidence="2" type="ORF">C0Z19_02255</name>
</gene>
<dbReference type="Proteomes" id="UP000235347">
    <property type="component" value="Unassembled WGS sequence"/>
</dbReference>
<comment type="caution">
    <text evidence="2">The sequence shown here is derived from an EMBL/GenBank/DDBJ whole genome shotgun (WGS) entry which is preliminary data.</text>
</comment>
<dbReference type="PANTHER" id="PTHR32305:SF15">
    <property type="entry name" value="PROTEIN RHSA-RELATED"/>
    <property type="match status" value="1"/>
</dbReference>
<accession>A0A2N7WGI8</accession>
<reference evidence="2 3" key="1">
    <citation type="submission" date="2018-01" db="EMBL/GenBank/DDBJ databases">
        <title>Whole genome analyses suggest that Burkholderia sensu lato contains two further novel genera in the rhizoxinica-symbiotica group Mycetohabitans gen. nov., and Trinickia gen. nov.: implications for the evolution of diazotrophy and nodulation in the Burkholderiaceae.</title>
        <authorList>
            <person name="Estrada-de los Santos P."/>
            <person name="Palmer M."/>
            <person name="Chavez-Ramirez B."/>
            <person name="Beukes C."/>
            <person name="Steenkamp E.T."/>
            <person name="Hirsch A.M."/>
            <person name="Manyaka P."/>
            <person name="Maluk M."/>
            <person name="Lafos M."/>
            <person name="Crook M."/>
            <person name="Gross E."/>
            <person name="Simon M.F."/>
            <person name="Bueno dos Reis Junior F."/>
            <person name="Poole P.S."/>
            <person name="Venter S.N."/>
            <person name="James E.K."/>
        </authorList>
    </citation>
    <scope>NUCLEOTIDE SEQUENCE [LARGE SCALE GENOMIC DNA]</scope>
    <source>
        <strain evidence="2 3">GP25-8</strain>
    </source>
</reference>
<dbReference type="Gene3D" id="2.180.10.10">
    <property type="entry name" value="RHS repeat-associated core"/>
    <property type="match status" value="2"/>
</dbReference>
<evidence type="ECO:0000313" key="2">
    <source>
        <dbReference type="EMBL" id="PMS28537.1"/>
    </source>
</evidence>